<gene>
    <name evidence="1" type="ORF">LCGC14_1154340</name>
</gene>
<evidence type="ECO:0000313" key="1">
    <source>
        <dbReference type="EMBL" id="KKM98782.1"/>
    </source>
</evidence>
<dbReference type="AlphaFoldDB" id="A0A0F9Q024"/>
<proteinExistence type="predicted"/>
<name>A0A0F9Q024_9ZZZZ</name>
<organism evidence="1">
    <name type="scientific">marine sediment metagenome</name>
    <dbReference type="NCBI Taxonomy" id="412755"/>
    <lineage>
        <taxon>unclassified sequences</taxon>
        <taxon>metagenomes</taxon>
        <taxon>ecological metagenomes</taxon>
    </lineage>
</organism>
<accession>A0A0F9Q024</accession>
<comment type="caution">
    <text evidence="1">The sequence shown here is derived from an EMBL/GenBank/DDBJ whole genome shotgun (WGS) entry which is preliminary data.</text>
</comment>
<reference evidence="1" key="1">
    <citation type="journal article" date="2015" name="Nature">
        <title>Complex archaea that bridge the gap between prokaryotes and eukaryotes.</title>
        <authorList>
            <person name="Spang A."/>
            <person name="Saw J.H."/>
            <person name="Jorgensen S.L."/>
            <person name="Zaremba-Niedzwiedzka K."/>
            <person name="Martijn J."/>
            <person name="Lind A.E."/>
            <person name="van Eijk R."/>
            <person name="Schleper C."/>
            <person name="Guy L."/>
            <person name="Ettema T.J."/>
        </authorList>
    </citation>
    <scope>NUCLEOTIDE SEQUENCE</scope>
</reference>
<dbReference type="EMBL" id="LAZR01005578">
    <property type="protein sequence ID" value="KKM98782.1"/>
    <property type="molecule type" value="Genomic_DNA"/>
</dbReference>
<sequence length="46" mass="5759">MFYSKDFYGMRYPFDKCERERLLSINRCLECSVRRFCKAPERVEER</sequence>
<protein>
    <submittedName>
        <fullName evidence="1">Uncharacterized protein</fullName>
    </submittedName>
</protein>